<dbReference type="AlphaFoldDB" id="A0A210PS79"/>
<feature type="region of interest" description="Disordered" evidence="1">
    <location>
        <begin position="37"/>
        <end position="60"/>
    </location>
</feature>
<sequence>MRTKTRYVFLITIAILLFLITCSEVWNNSIDDEVSERTALNTRQETSSEEENKPAAASKNSGPVPVLIVSYMRSGSTFTADVITSYPSSYYLFEPMKVTVEKLAKNSTIELINGTRISRYNANALAADFLQSWLTCKFDGQDKEAVVKLIGTRSTTPFKICLRKGKSNKNETVLQTCLKILQKQCESSKIRLVKEIRVGMRTTIAILLKKVPGLKVVHLLRDQRPRLLSAEKTPLMLHLTLQKTAKMECADASDNLAVQKELQQQYPGQLETLLYERLAENPILISKRIFDFLHLPFTAMSIEKIQSMTSSTHEVPCPFCTSKKDSAKTAHAWRTRKSSNFVKIKMIEEECEDIQTNLGYIPLKNMDELRNASFNLRINIPLTSDVL</sequence>
<dbReference type="InterPro" id="IPR027417">
    <property type="entry name" value="P-loop_NTPase"/>
</dbReference>
<dbReference type="OrthoDB" id="6410525at2759"/>
<dbReference type="InterPro" id="IPR000863">
    <property type="entry name" value="Sulfotransferase_dom"/>
</dbReference>
<evidence type="ECO:0000313" key="5">
    <source>
        <dbReference type="Proteomes" id="UP000242188"/>
    </source>
</evidence>
<dbReference type="GO" id="GO:0006790">
    <property type="term" value="P:sulfur compound metabolic process"/>
    <property type="evidence" value="ECO:0007669"/>
    <property type="project" value="TreeGrafter"/>
</dbReference>
<feature type="chain" id="PRO_5013324230" evidence="2">
    <location>
        <begin position="26"/>
        <end position="387"/>
    </location>
</feature>
<dbReference type="GO" id="GO:0006044">
    <property type="term" value="P:N-acetylglucosamine metabolic process"/>
    <property type="evidence" value="ECO:0007669"/>
    <property type="project" value="TreeGrafter"/>
</dbReference>
<keyword evidence="5" id="KW-1185">Reference proteome</keyword>
<accession>A0A210PS79</accession>
<evidence type="ECO:0000256" key="2">
    <source>
        <dbReference type="SAM" id="SignalP"/>
    </source>
</evidence>
<protein>
    <submittedName>
        <fullName evidence="4">Carbohydrate sulfotransferase 4</fullName>
    </submittedName>
</protein>
<dbReference type="PANTHER" id="PTHR10704">
    <property type="entry name" value="CARBOHYDRATE SULFOTRANSFERASE"/>
    <property type="match status" value="1"/>
</dbReference>
<dbReference type="InterPro" id="IPR051135">
    <property type="entry name" value="Gal/GlcNAc/GalNAc_ST"/>
</dbReference>
<feature type="signal peptide" evidence="2">
    <location>
        <begin position="1"/>
        <end position="25"/>
    </location>
</feature>
<keyword evidence="2" id="KW-0732">Signal</keyword>
<dbReference type="GO" id="GO:0001517">
    <property type="term" value="F:N-acetylglucosamine 6-O-sulfotransferase activity"/>
    <property type="evidence" value="ECO:0007669"/>
    <property type="project" value="TreeGrafter"/>
</dbReference>
<evidence type="ECO:0000256" key="1">
    <source>
        <dbReference type="SAM" id="MobiDB-lite"/>
    </source>
</evidence>
<dbReference type="Gene3D" id="3.40.50.300">
    <property type="entry name" value="P-loop containing nucleotide triphosphate hydrolases"/>
    <property type="match status" value="1"/>
</dbReference>
<reference evidence="4 5" key="1">
    <citation type="journal article" date="2017" name="Nat. Ecol. Evol.">
        <title>Scallop genome provides insights into evolution of bilaterian karyotype and development.</title>
        <authorList>
            <person name="Wang S."/>
            <person name="Zhang J."/>
            <person name="Jiao W."/>
            <person name="Li J."/>
            <person name="Xun X."/>
            <person name="Sun Y."/>
            <person name="Guo X."/>
            <person name="Huan P."/>
            <person name="Dong B."/>
            <person name="Zhang L."/>
            <person name="Hu X."/>
            <person name="Sun X."/>
            <person name="Wang J."/>
            <person name="Zhao C."/>
            <person name="Wang Y."/>
            <person name="Wang D."/>
            <person name="Huang X."/>
            <person name="Wang R."/>
            <person name="Lv J."/>
            <person name="Li Y."/>
            <person name="Zhang Z."/>
            <person name="Liu B."/>
            <person name="Lu W."/>
            <person name="Hui Y."/>
            <person name="Liang J."/>
            <person name="Zhou Z."/>
            <person name="Hou R."/>
            <person name="Li X."/>
            <person name="Liu Y."/>
            <person name="Li H."/>
            <person name="Ning X."/>
            <person name="Lin Y."/>
            <person name="Zhao L."/>
            <person name="Xing Q."/>
            <person name="Dou J."/>
            <person name="Li Y."/>
            <person name="Mao J."/>
            <person name="Guo H."/>
            <person name="Dou H."/>
            <person name="Li T."/>
            <person name="Mu C."/>
            <person name="Jiang W."/>
            <person name="Fu Q."/>
            <person name="Fu X."/>
            <person name="Miao Y."/>
            <person name="Liu J."/>
            <person name="Yu Q."/>
            <person name="Li R."/>
            <person name="Liao H."/>
            <person name="Li X."/>
            <person name="Kong Y."/>
            <person name="Jiang Z."/>
            <person name="Chourrout D."/>
            <person name="Li R."/>
            <person name="Bao Z."/>
        </authorList>
    </citation>
    <scope>NUCLEOTIDE SEQUENCE [LARGE SCALE GENOMIC DNA]</scope>
    <source>
        <strain evidence="4 5">PY_sf001</strain>
    </source>
</reference>
<organism evidence="4 5">
    <name type="scientific">Mizuhopecten yessoensis</name>
    <name type="common">Japanese scallop</name>
    <name type="synonym">Patinopecten yessoensis</name>
    <dbReference type="NCBI Taxonomy" id="6573"/>
    <lineage>
        <taxon>Eukaryota</taxon>
        <taxon>Metazoa</taxon>
        <taxon>Spiralia</taxon>
        <taxon>Lophotrochozoa</taxon>
        <taxon>Mollusca</taxon>
        <taxon>Bivalvia</taxon>
        <taxon>Autobranchia</taxon>
        <taxon>Pteriomorphia</taxon>
        <taxon>Pectinida</taxon>
        <taxon>Pectinoidea</taxon>
        <taxon>Pectinidae</taxon>
        <taxon>Mizuhopecten</taxon>
    </lineage>
</organism>
<dbReference type="EMBL" id="NEDP02005531">
    <property type="protein sequence ID" value="OWF39341.1"/>
    <property type="molecule type" value="Genomic_DNA"/>
</dbReference>
<evidence type="ECO:0000259" key="3">
    <source>
        <dbReference type="Pfam" id="PF00685"/>
    </source>
</evidence>
<name>A0A210PS79_MIZYE</name>
<dbReference type="Pfam" id="PF00685">
    <property type="entry name" value="Sulfotransfer_1"/>
    <property type="match status" value="1"/>
</dbReference>
<gene>
    <name evidence="4" type="ORF">KP79_PYT11799</name>
</gene>
<evidence type="ECO:0000313" key="4">
    <source>
        <dbReference type="EMBL" id="OWF39341.1"/>
    </source>
</evidence>
<keyword evidence="4" id="KW-0808">Transferase</keyword>
<feature type="domain" description="Sulfotransferase" evidence="3">
    <location>
        <begin position="65"/>
        <end position="311"/>
    </location>
</feature>
<dbReference type="PANTHER" id="PTHR10704:SF44">
    <property type="entry name" value="LD35051P-RELATED"/>
    <property type="match status" value="1"/>
</dbReference>
<comment type="caution">
    <text evidence="4">The sequence shown here is derived from an EMBL/GenBank/DDBJ whole genome shotgun (WGS) entry which is preliminary data.</text>
</comment>
<dbReference type="SUPFAM" id="SSF52540">
    <property type="entry name" value="P-loop containing nucleoside triphosphate hydrolases"/>
    <property type="match status" value="1"/>
</dbReference>
<proteinExistence type="predicted"/>
<dbReference type="Proteomes" id="UP000242188">
    <property type="component" value="Unassembled WGS sequence"/>
</dbReference>